<dbReference type="Gene3D" id="3.30.70.270">
    <property type="match status" value="1"/>
</dbReference>
<dbReference type="InterPro" id="IPR043128">
    <property type="entry name" value="Rev_trsase/Diguanyl_cyclase"/>
</dbReference>
<evidence type="ECO:0000259" key="2">
    <source>
        <dbReference type="PROSITE" id="PS50113"/>
    </source>
</evidence>
<dbReference type="EC" id="2.7.7.65" evidence="4"/>
<dbReference type="Gene3D" id="3.30.450.20">
    <property type="entry name" value="PAS domain"/>
    <property type="match status" value="1"/>
</dbReference>
<dbReference type="InterPro" id="IPR035965">
    <property type="entry name" value="PAS-like_dom_sf"/>
</dbReference>
<dbReference type="GO" id="GO:0006355">
    <property type="term" value="P:regulation of DNA-templated transcription"/>
    <property type="evidence" value="ECO:0007669"/>
    <property type="project" value="InterPro"/>
</dbReference>
<gene>
    <name evidence="4" type="primary">yegE_18</name>
    <name evidence="4" type="ORF">GALL_168550</name>
</gene>
<dbReference type="FunFam" id="3.30.70.270:FF:000001">
    <property type="entry name" value="Diguanylate cyclase domain protein"/>
    <property type="match status" value="1"/>
</dbReference>
<dbReference type="SUPFAM" id="SSF55073">
    <property type="entry name" value="Nucleotide cyclase"/>
    <property type="match status" value="1"/>
</dbReference>
<dbReference type="InterPro" id="IPR000014">
    <property type="entry name" value="PAS"/>
</dbReference>
<accession>A0A1J5RYX3</accession>
<dbReference type="CDD" id="cd00130">
    <property type="entry name" value="PAS"/>
    <property type="match status" value="1"/>
</dbReference>
<dbReference type="SUPFAM" id="SSF55781">
    <property type="entry name" value="GAF domain-like"/>
    <property type="match status" value="1"/>
</dbReference>
<dbReference type="InterPro" id="IPR000700">
    <property type="entry name" value="PAS-assoc_C"/>
</dbReference>
<dbReference type="Pfam" id="PF00990">
    <property type="entry name" value="GGDEF"/>
    <property type="match status" value="1"/>
</dbReference>
<evidence type="ECO:0000259" key="3">
    <source>
        <dbReference type="PROSITE" id="PS50887"/>
    </source>
</evidence>
<dbReference type="InterPro" id="IPR001610">
    <property type="entry name" value="PAC"/>
</dbReference>
<dbReference type="PROSITE" id="PS50887">
    <property type="entry name" value="GGDEF"/>
    <property type="match status" value="1"/>
</dbReference>
<keyword evidence="4" id="KW-0808">Transferase</keyword>
<dbReference type="NCBIfam" id="TIGR00254">
    <property type="entry name" value="GGDEF"/>
    <property type="match status" value="1"/>
</dbReference>
<dbReference type="InterPro" id="IPR052163">
    <property type="entry name" value="DGC-Regulatory_Protein"/>
</dbReference>
<dbReference type="PANTHER" id="PTHR46663:SF3">
    <property type="entry name" value="SLL0267 PROTEIN"/>
    <property type="match status" value="1"/>
</dbReference>
<evidence type="ECO:0000313" key="4">
    <source>
        <dbReference type="EMBL" id="OIR01058.1"/>
    </source>
</evidence>
<dbReference type="PROSITE" id="PS50112">
    <property type="entry name" value="PAS"/>
    <property type="match status" value="1"/>
</dbReference>
<sequence>MNELRVLFAAISVGNMAKIIGHLQAEDCEVHYEQASDEVTLDGHLQQNWDVLLLGSSAELTIETVVYALRCRTLDIPLIVLNDGMEPLPLAEAMRLGAQDCIALDQMERLLPSMQREMVSAILRSNLREQVVADYLMQEIDQLILRGYDMRSLNERICRRMAELFDLKLVWIGARMEDGRVEPLASAGESAYLEGIGVRWDDTPQGQGITGRSIRGNKAETMSLDSPRFALWRERAERYGMRSALAMPLGIKNEVAGALVMYSAHENTFDKLTISRLSAFAGRVTVAMLGAQEQQELRLMQAAMNNAANAMFITRRDGVIEWMNEALSRYSGYTTDEITGSNPRIFNSGEHQPSFWSEMWTTVLDGNHWRGEIVNRSRTGGLYTVAQSISPLYDGKGELTHFLAVQQDISEKKRLEEEIHYLAYHDSLTHLPNRMLFRDRVQQAIAQAQRTQTKLAVMFIDLDGFKAVNDLHGHNNGDCLLESVAERIRVCVRSGDTVARLGGDEFTVLLRDVKDRESIRGVAKKLLDIAVQPYALDGEAEATVSFSIGISIYPEDGKNFDALLSRADQAMYKAKQGGKNRHLFCSEQT</sequence>
<dbReference type="Pfam" id="PF00989">
    <property type="entry name" value="PAS"/>
    <property type="match status" value="1"/>
</dbReference>
<dbReference type="SMART" id="SM00091">
    <property type="entry name" value="PAS"/>
    <property type="match status" value="1"/>
</dbReference>
<dbReference type="InterPro" id="IPR013767">
    <property type="entry name" value="PAS_fold"/>
</dbReference>
<protein>
    <submittedName>
        <fullName evidence="4">Putative diguanylate cyclase YegE</fullName>
        <ecNumber evidence="4">2.7.7.65</ecNumber>
    </submittedName>
</protein>
<dbReference type="PROSITE" id="PS50113">
    <property type="entry name" value="PAC"/>
    <property type="match status" value="1"/>
</dbReference>
<dbReference type="CDD" id="cd01949">
    <property type="entry name" value="GGDEF"/>
    <property type="match status" value="1"/>
</dbReference>
<dbReference type="PANTHER" id="PTHR46663">
    <property type="entry name" value="DIGUANYLATE CYCLASE DGCT-RELATED"/>
    <property type="match status" value="1"/>
</dbReference>
<dbReference type="InterPro" id="IPR000160">
    <property type="entry name" value="GGDEF_dom"/>
</dbReference>
<organism evidence="4">
    <name type="scientific">mine drainage metagenome</name>
    <dbReference type="NCBI Taxonomy" id="410659"/>
    <lineage>
        <taxon>unclassified sequences</taxon>
        <taxon>metagenomes</taxon>
        <taxon>ecological metagenomes</taxon>
    </lineage>
</organism>
<dbReference type="SMART" id="SM00267">
    <property type="entry name" value="GGDEF"/>
    <property type="match status" value="1"/>
</dbReference>
<dbReference type="InterPro" id="IPR029016">
    <property type="entry name" value="GAF-like_dom_sf"/>
</dbReference>
<dbReference type="NCBIfam" id="TIGR00229">
    <property type="entry name" value="sensory_box"/>
    <property type="match status" value="1"/>
</dbReference>
<dbReference type="SUPFAM" id="SSF55785">
    <property type="entry name" value="PYP-like sensor domain (PAS domain)"/>
    <property type="match status" value="1"/>
</dbReference>
<feature type="domain" description="PAS" evidence="1">
    <location>
        <begin position="296"/>
        <end position="342"/>
    </location>
</feature>
<dbReference type="InterPro" id="IPR003018">
    <property type="entry name" value="GAF"/>
</dbReference>
<dbReference type="SMART" id="SM00065">
    <property type="entry name" value="GAF"/>
    <property type="match status" value="1"/>
</dbReference>
<dbReference type="SMART" id="SM00086">
    <property type="entry name" value="PAC"/>
    <property type="match status" value="1"/>
</dbReference>
<keyword evidence="4" id="KW-0548">Nucleotidyltransferase</keyword>
<comment type="caution">
    <text evidence="4">The sequence shown here is derived from an EMBL/GenBank/DDBJ whole genome shotgun (WGS) entry which is preliminary data.</text>
</comment>
<dbReference type="Pfam" id="PF13185">
    <property type="entry name" value="GAF_2"/>
    <property type="match status" value="1"/>
</dbReference>
<name>A0A1J5RYX3_9ZZZZ</name>
<proteinExistence type="predicted"/>
<dbReference type="InterPro" id="IPR029787">
    <property type="entry name" value="Nucleotide_cyclase"/>
</dbReference>
<dbReference type="Gene3D" id="3.30.450.40">
    <property type="match status" value="1"/>
</dbReference>
<dbReference type="GO" id="GO:0052621">
    <property type="term" value="F:diguanylate cyclase activity"/>
    <property type="evidence" value="ECO:0007669"/>
    <property type="project" value="UniProtKB-EC"/>
</dbReference>
<reference evidence="4" key="1">
    <citation type="submission" date="2016-10" db="EMBL/GenBank/DDBJ databases">
        <title>Sequence of Gallionella enrichment culture.</title>
        <authorList>
            <person name="Poehlein A."/>
            <person name="Muehling M."/>
            <person name="Daniel R."/>
        </authorList>
    </citation>
    <scope>NUCLEOTIDE SEQUENCE</scope>
</reference>
<evidence type="ECO:0000259" key="1">
    <source>
        <dbReference type="PROSITE" id="PS50112"/>
    </source>
</evidence>
<dbReference type="AlphaFoldDB" id="A0A1J5RYX3"/>
<feature type="domain" description="PAC" evidence="2">
    <location>
        <begin position="367"/>
        <end position="421"/>
    </location>
</feature>
<feature type="domain" description="GGDEF" evidence="3">
    <location>
        <begin position="453"/>
        <end position="587"/>
    </location>
</feature>
<dbReference type="EMBL" id="MLJW01000088">
    <property type="protein sequence ID" value="OIR01058.1"/>
    <property type="molecule type" value="Genomic_DNA"/>
</dbReference>